<evidence type="ECO:0000259" key="4">
    <source>
        <dbReference type="PROSITE" id="PS51084"/>
    </source>
</evidence>
<dbReference type="SUPFAM" id="SSF54197">
    <property type="entry name" value="HIT-like"/>
    <property type="match status" value="1"/>
</dbReference>
<evidence type="ECO:0000313" key="5">
    <source>
        <dbReference type="EMBL" id="OGK31822.1"/>
    </source>
</evidence>
<feature type="domain" description="HIT" evidence="4">
    <location>
        <begin position="8"/>
        <end position="109"/>
    </location>
</feature>
<protein>
    <recommendedName>
        <fullName evidence="4">HIT domain-containing protein</fullName>
    </recommendedName>
</protein>
<dbReference type="PANTHER" id="PTHR46648">
    <property type="entry name" value="HIT FAMILY PROTEIN 1"/>
    <property type="match status" value="1"/>
</dbReference>
<dbReference type="AlphaFoldDB" id="A0A1F7HM32"/>
<evidence type="ECO:0000256" key="2">
    <source>
        <dbReference type="PIRSR" id="PIRSR601310-3"/>
    </source>
</evidence>
<sequence length="136" mass="16163">MLNSQDCLFCKIATGKIPSHIIYEDEKYLCFLDIRPHTVGDSLLIPKKHYVWTYDVPDFGEYWETARKITQLMMEKLNADWVNYFTYGHIQHAHIHILPRYKSIYDASNKDMIPPEMKVTQEELKAISERFHNPSR</sequence>
<organism evidence="5 6">
    <name type="scientific">Candidatus Roizmanbacteria bacterium RIFCSPHIGHO2_02_FULL_43_11</name>
    <dbReference type="NCBI Taxonomy" id="1802043"/>
    <lineage>
        <taxon>Bacteria</taxon>
        <taxon>Candidatus Roizmaniibacteriota</taxon>
    </lineage>
</organism>
<name>A0A1F7HM32_9BACT</name>
<dbReference type="InterPro" id="IPR001310">
    <property type="entry name" value="Histidine_triad_HIT"/>
</dbReference>
<gene>
    <name evidence="5" type="ORF">A3D08_03105</name>
</gene>
<dbReference type="PROSITE" id="PS51084">
    <property type="entry name" value="HIT_2"/>
    <property type="match status" value="1"/>
</dbReference>
<evidence type="ECO:0000256" key="1">
    <source>
        <dbReference type="PIRSR" id="PIRSR601310-1"/>
    </source>
</evidence>
<dbReference type="Proteomes" id="UP000178098">
    <property type="component" value="Unassembled WGS sequence"/>
</dbReference>
<dbReference type="GO" id="GO:0009117">
    <property type="term" value="P:nucleotide metabolic process"/>
    <property type="evidence" value="ECO:0007669"/>
    <property type="project" value="TreeGrafter"/>
</dbReference>
<dbReference type="InterPro" id="IPR036265">
    <property type="entry name" value="HIT-like_sf"/>
</dbReference>
<dbReference type="Gene3D" id="3.30.428.10">
    <property type="entry name" value="HIT-like"/>
    <property type="match status" value="1"/>
</dbReference>
<reference evidence="5 6" key="1">
    <citation type="journal article" date="2016" name="Nat. Commun.">
        <title>Thousands of microbial genomes shed light on interconnected biogeochemical processes in an aquifer system.</title>
        <authorList>
            <person name="Anantharaman K."/>
            <person name="Brown C.T."/>
            <person name="Hug L.A."/>
            <person name="Sharon I."/>
            <person name="Castelle C.J."/>
            <person name="Probst A.J."/>
            <person name="Thomas B.C."/>
            <person name="Singh A."/>
            <person name="Wilkins M.J."/>
            <person name="Karaoz U."/>
            <person name="Brodie E.L."/>
            <person name="Williams K.H."/>
            <person name="Hubbard S.S."/>
            <person name="Banfield J.F."/>
        </authorList>
    </citation>
    <scope>NUCLEOTIDE SEQUENCE [LARGE SCALE GENOMIC DNA]</scope>
</reference>
<dbReference type="EMBL" id="MFZT01000008">
    <property type="protein sequence ID" value="OGK31822.1"/>
    <property type="molecule type" value="Genomic_DNA"/>
</dbReference>
<feature type="active site" description="Tele-AMP-histidine intermediate" evidence="1">
    <location>
        <position position="94"/>
    </location>
</feature>
<dbReference type="PRINTS" id="PR00332">
    <property type="entry name" value="HISTRIAD"/>
</dbReference>
<dbReference type="Pfam" id="PF01230">
    <property type="entry name" value="HIT"/>
    <property type="match status" value="1"/>
</dbReference>
<feature type="short sequence motif" description="Histidine triad motif" evidence="2 3">
    <location>
        <begin position="92"/>
        <end position="96"/>
    </location>
</feature>
<comment type="caution">
    <text evidence="5">The sequence shown here is derived from an EMBL/GenBank/DDBJ whole genome shotgun (WGS) entry which is preliminary data.</text>
</comment>
<proteinExistence type="predicted"/>
<accession>A0A1F7HM32</accession>
<dbReference type="PANTHER" id="PTHR46648:SF1">
    <property type="entry name" value="ADENOSINE 5'-MONOPHOSPHORAMIDASE HNT1"/>
    <property type="match status" value="1"/>
</dbReference>
<dbReference type="GO" id="GO:0003824">
    <property type="term" value="F:catalytic activity"/>
    <property type="evidence" value="ECO:0007669"/>
    <property type="project" value="InterPro"/>
</dbReference>
<evidence type="ECO:0000313" key="6">
    <source>
        <dbReference type="Proteomes" id="UP000178098"/>
    </source>
</evidence>
<dbReference type="InterPro" id="IPR011146">
    <property type="entry name" value="HIT-like"/>
</dbReference>
<evidence type="ECO:0000256" key="3">
    <source>
        <dbReference type="PROSITE-ProRule" id="PRU00464"/>
    </source>
</evidence>